<keyword evidence="2" id="KW-1185">Reference proteome</keyword>
<sequence length="192" mass="22490">MRRIRTCTHQRPQRKLIQYVVSRGDQYAVLEIWNEYNILEDIKRGPYSKKLQYAVSNPLDMPYRTDFQTLYKDDPKLSFRVNLVEFVEQARSALNEWEHPPLMNLRLLYSPPHHGDIMNFLKDKESKAARATKLSFGTSGTQSSTRSFQLNLWKLLNLVVQASLFIFLKLQQLPPESAIISYVDSRLTCMPH</sequence>
<protein>
    <submittedName>
        <fullName evidence="1">Uncharacterized protein</fullName>
    </submittedName>
</protein>
<organism evidence="1 2">
    <name type="scientific">Tanacetum coccineum</name>
    <dbReference type="NCBI Taxonomy" id="301880"/>
    <lineage>
        <taxon>Eukaryota</taxon>
        <taxon>Viridiplantae</taxon>
        <taxon>Streptophyta</taxon>
        <taxon>Embryophyta</taxon>
        <taxon>Tracheophyta</taxon>
        <taxon>Spermatophyta</taxon>
        <taxon>Magnoliopsida</taxon>
        <taxon>eudicotyledons</taxon>
        <taxon>Gunneridae</taxon>
        <taxon>Pentapetalae</taxon>
        <taxon>asterids</taxon>
        <taxon>campanulids</taxon>
        <taxon>Asterales</taxon>
        <taxon>Asteraceae</taxon>
        <taxon>Asteroideae</taxon>
        <taxon>Anthemideae</taxon>
        <taxon>Anthemidinae</taxon>
        <taxon>Tanacetum</taxon>
    </lineage>
</organism>
<proteinExistence type="predicted"/>
<dbReference type="Proteomes" id="UP001151760">
    <property type="component" value="Unassembled WGS sequence"/>
</dbReference>
<reference evidence="1" key="1">
    <citation type="journal article" date="2022" name="Int. J. Mol. Sci.">
        <title>Draft Genome of Tanacetum Coccineum: Genomic Comparison of Closely Related Tanacetum-Family Plants.</title>
        <authorList>
            <person name="Yamashiro T."/>
            <person name="Shiraishi A."/>
            <person name="Nakayama K."/>
            <person name="Satake H."/>
        </authorList>
    </citation>
    <scope>NUCLEOTIDE SEQUENCE</scope>
</reference>
<evidence type="ECO:0000313" key="2">
    <source>
        <dbReference type="Proteomes" id="UP001151760"/>
    </source>
</evidence>
<dbReference type="EMBL" id="BQNB010018175">
    <property type="protein sequence ID" value="GJT71535.1"/>
    <property type="molecule type" value="Genomic_DNA"/>
</dbReference>
<gene>
    <name evidence="1" type="ORF">Tco_1030821</name>
</gene>
<comment type="caution">
    <text evidence="1">The sequence shown here is derived from an EMBL/GenBank/DDBJ whole genome shotgun (WGS) entry which is preliminary data.</text>
</comment>
<reference evidence="1" key="2">
    <citation type="submission" date="2022-01" db="EMBL/GenBank/DDBJ databases">
        <authorList>
            <person name="Yamashiro T."/>
            <person name="Shiraishi A."/>
            <person name="Satake H."/>
            <person name="Nakayama K."/>
        </authorList>
    </citation>
    <scope>NUCLEOTIDE SEQUENCE</scope>
</reference>
<evidence type="ECO:0000313" key="1">
    <source>
        <dbReference type="EMBL" id="GJT71535.1"/>
    </source>
</evidence>
<name>A0ABQ5G8Q5_9ASTR</name>
<accession>A0ABQ5G8Q5</accession>